<evidence type="ECO:0000256" key="2">
    <source>
        <dbReference type="ARBA" id="ARBA00007200"/>
    </source>
</evidence>
<gene>
    <name evidence="9" type="ORF">OFUS_LOCUS11625</name>
</gene>
<keyword evidence="4" id="KW-0677">Repeat</keyword>
<evidence type="ECO:0000313" key="9">
    <source>
        <dbReference type="EMBL" id="CAH1785595.1"/>
    </source>
</evidence>
<dbReference type="GO" id="GO:0006816">
    <property type="term" value="P:calcium ion transport"/>
    <property type="evidence" value="ECO:0007669"/>
    <property type="project" value="TreeGrafter"/>
</dbReference>
<keyword evidence="5" id="KW-1133">Transmembrane helix</keyword>
<evidence type="ECO:0000256" key="4">
    <source>
        <dbReference type="ARBA" id="ARBA00022737"/>
    </source>
</evidence>
<dbReference type="PANTHER" id="PTHR46730">
    <property type="entry name" value="POLYCYSTIN-1"/>
    <property type="match status" value="1"/>
</dbReference>
<dbReference type="CDD" id="cd00146">
    <property type="entry name" value="PKD"/>
    <property type="match status" value="1"/>
</dbReference>
<dbReference type="SUPFAM" id="SSF49299">
    <property type="entry name" value="PKD domain"/>
    <property type="match status" value="1"/>
</dbReference>
<dbReference type="PROSITE" id="PS50093">
    <property type="entry name" value="PKD"/>
    <property type="match status" value="1"/>
</dbReference>
<feature type="non-terminal residue" evidence="9">
    <location>
        <position position="1"/>
    </location>
</feature>
<dbReference type="AlphaFoldDB" id="A0A8S4NXP6"/>
<accession>A0A8S4NXP6</accession>
<dbReference type="InterPro" id="IPR014010">
    <property type="entry name" value="REJ_dom"/>
</dbReference>
<keyword evidence="6" id="KW-0472">Membrane</keyword>
<evidence type="ECO:0008006" key="11">
    <source>
        <dbReference type="Google" id="ProtNLM"/>
    </source>
</evidence>
<dbReference type="InterPro" id="IPR035986">
    <property type="entry name" value="PKD_dom_sf"/>
</dbReference>
<dbReference type="GO" id="GO:0005886">
    <property type="term" value="C:plasma membrane"/>
    <property type="evidence" value="ECO:0007669"/>
    <property type="project" value="TreeGrafter"/>
</dbReference>
<keyword evidence="10" id="KW-1185">Reference proteome</keyword>
<dbReference type="InterPro" id="IPR013783">
    <property type="entry name" value="Ig-like_fold"/>
</dbReference>
<comment type="similarity">
    <text evidence="2">Belongs to the polycystin family.</text>
</comment>
<dbReference type="EMBL" id="CAIIXF020000006">
    <property type="protein sequence ID" value="CAH1785595.1"/>
    <property type="molecule type" value="Genomic_DNA"/>
</dbReference>
<sequence>NPVPAYGGAECSVNDLTESMSCKVQECPANRIIGLSLHSTSGNVTLIGLEMTFVMSVEQIGENPTFTWDFGGGFKFNVVDPALSLDVYSSYRYEVSHTFIQEGSYDVTISGINQHGNTSATVTIDVLEGNCPGNVTFTMIDGGTLVHPSSFLARLPIHVSGTALFSCEHSSVEYTWQLYELTSIHPYPSASNLVDTNDTDVLKYNNDLHIGVMALDYGIYVITLEAVAKHSGSPVGSLYKQGYIKVKPLPLVAIIKGGTSRSVNSMDTVFIDASLSYDPDDDVLHEDVMKFEWSCSKYEGNCELPGLSNCTEEALNGSCILWSSDTSIQLTDANFTVSNSALIENDPYLFTLTVRKANRDPVSFTQMIVVVSAEKPNVHLLCLQNCNYKVTPNSKLSMAAHCTNCQRQSDLNFDWSIISVDCEFTMDWASMSFTGQFGQAVSFRPRVFQKGCSFILHVNGVKKSGAGVDSGFASFLFRTNTPPIAPYRSCIVSPSIGVTLFDEFDIYCDNFEDEDVPLTYEFYYVKVEDSTGSLLAYTDKPELLGVQLGPGDSESNYTVEIHIDVTDYLQATTTEVVSLQVYPSHMQSFVYPETADSTNELVETLTNLTVTTHNQESKLDNLLHSGDTQAASQLVFTVSAILNMESHENTTNTNVTYNETMAMLEQRSLIRDSIVTSLANTSVDVDDITVLKQKAGAMHSITVESTELAPSTK</sequence>
<dbReference type="InterPro" id="IPR002859">
    <property type="entry name" value="PKD/REJ-like"/>
</dbReference>
<dbReference type="GO" id="GO:0005261">
    <property type="term" value="F:monoatomic cation channel activity"/>
    <property type="evidence" value="ECO:0007669"/>
    <property type="project" value="TreeGrafter"/>
</dbReference>
<organism evidence="9 10">
    <name type="scientific">Owenia fusiformis</name>
    <name type="common">Polychaete worm</name>
    <dbReference type="NCBI Taxonomy" id="6347"/>
    <lineage>
        <taxon>Eukaryota</taxon>
        <taxon>Metazoa</taxon>
        <taxon>Spiralia</taxon>
        <taxon>Lophotrochozoa</taxon>
        <taxon>Annelida</taxon>
        <taxon>Polychaeta</taxon>
        <taxon>Sedentaria</taxon>
        <taxon>Canalipalpata</taxon>
        <taxon>Sabellida</taxon>
        <taxon>Oweniida</taxon>
        <taxon>Oweniidae</taxon>
        <taxon>Owenia</taxon>
    </lineage>
</organism>
<dbReference type="Pfam" id="PF02010">
    <property type="entry name" value="REJ"/>
    <property type="match status" value="1"/>
</dbReference>
<proteinExistence type="inferred from homology"/>
<feature type="domain" description="PKD" evidence="7">
    <location>
        <begin position="50"/>
        <end position="126"/>
    </location>
</feature>
<evidence type="ECO:0000313" key="10">
    <source>
        <dbReference type="Proteomes" id="UP000749559"/>
    </source>
</evidence>
<protein>
    <recommendedName>
        <fullName evidence="11">PKD1</fullName>
    </recommendedName>
</protein>
<reference evidence="9" key="1">
    <citation type="submission" date="2022-03" db="EMBL/GenBank/DDBJ databases">
        <authorList>
            <person name="Martin C."/>
        </authorList>
    </citation>
    <scope>NUCLEOTIDE SEQUENCE</scope>
</reference>
<dbReference type="InterPro" id="IPR022409">
    <property type="entry name" value="PKD/Chitinase_dom"/>
</dbReference>
<evidence type="ECO:0000256" key="5">
    <source>
        <dbReference type="ARBA" id="ARBA00022989"/>
    </source>
</evidence>
<evidence type="ECO:0000256" key="1">
    <source>
        <dbReference type="ARBA" id="ARBA00004141"/>
    </source>
</evidence>
<dbReference type="OrthoDB" id="5986471at2759"/>
<evidence type="ECO:0000259" key="8">
    <source>
        <dbReference type="PROSITE" id="PS51111"/>
    </source>
</evidence>
<evidence type="ECO:0000256" key="3">
    <source>
        <dbReference type="ARBA" id="ARBA00022692"/>
    </source>
</evidence>
<dbReference type="Proteomes" id="UP000749559">
    <property type="component" value="Unassembled WGS sequence"/>
</dbReference>
<keyword evidence="3" id="KW-0812">Transmembrane</keyword>
<feature type="domain" description="REJ" evidence="8">
    <location>
        <begin position="138"/>
        <end position="713"/>
    </location>
</feature>
<name>A0A8S4NXP6_OWEFU</name>
<dbReference type="InterPro" id="IPR000601">
    <property type="entry name" value="PKD_dom"/>
</dbReference>
<dbReference type="PROSITE" id="PS51111">
    <property type="entry name" value="REJ"/>
    <property type="match status" value="1"/>
</dbReference>
<evidence type="ECO:0000259" key="7">
    <source>
        <dbReference type="PROSITE" id="PS50093"/>
    </source>
</evidence>
<dbReference type="Pfam" id="PF00801">
    <property type="entry name" value="PKD"/>
    <property type="match status" value="1"/>
</dbReference>
<evidence type="ECO:0000256" key="6">
    <source>
        <dbReference type="ARBA" id="ARBA00023136"/>
    </source>
</evidence>
<comment type="subcellular location">
    <subcellularLocation>
        <location evidence="1">Membrane</location>
        <topology evidence="1">Multi-pass membrane protein</topology>
    </subcellularLocation>
</comment>
<dbReference type="PANTHER" id="PTHR46730:SF1">
    <property type="entry name" value="PLAT DOMAIN-CONTAINING PROTEIN"/>
    <property type="match status" value="1"/>
</dbReference>
<dbReference type="Gene3D" id="2.60.40.10">
    <property type="entry name" value="Immunoglobulins"/>
    <property type="match status" value="2"/>
</dbReference>
<dbReference type="SMART" id="SM00089">
    <property type="entry name" value="PKD"/>
    <property type="match status" value="1"/>
</dbReference>
<feature type="non-terminal residue" evidence="9">
    <location>
        <position position="713"/>
    </location>
</feature>
<comment type="caution">
    <text evidence="9">The sequence shown here is derived from an EMBL/GenBank/DDBJ whole genome shotgun (WGS) entry which is preliminary data.</text>
</comment>